<evidence type="ECO:0000256" key="1">
    <source>
        <dbReference type="ARBA" id="ARBA00022630"/>
    </source>
</evidence>
<keyword evidence="2 6" id="KW-0288">FMN</keyword>
<evidence type="ECO:0000256" key="3">
    <source>
        <dbReference type="ARBA" id="ARBA00023002"/>
    </source>
</evidence>
<organism evidence="8 9">
    <name type="scientific">Microbacterium album</name>
    <dbReference type="NCBI Taxonomy" id="2053191"/>
    <lineage>
        <taxon>Bacteria</taxon>
        <taxon>Bacillati</taxon>
        <taxon>Actinomycetota</taxon>
        <taxon>Actinomycetes</taxon>
        <taxon>Micrococcales</taxon>
        <taxon>Microbacteriaceae</taxon>
        <taxon>Microbacterium</taxon>
    </lineage>
</organism>
<keyword evidence="3" id="KW-0560">Oxidoreductase</keyword>
<dbReference type="AlphaFoldDB" id="A0A917MMC3"/>
<dbReference type="EMBL" id="BMJY01000013">
    <property type="protein sequence ID" value="GGH47909.1"/>
    <property type="molecule type" value="Genomic_DNA"/>
</dbReference>
<dbReference type="PIRSF" id="PIRSF000337">
    <property type="entry name" value="NTA_MOA"/>
    <property type="match status" value="1"/>
</dbReference>
<dbReference type="Gene3D" id="3.20.20.30">
    <property type="entry name" value="Luciferase-like domain"/>
    <property type="match status" value="1"/>
</dbReference>
<dbReference type="SUPFAM" id="SSF51679">
    <property type="entry name" value="Bacterial luciferase-like"/>
    <property type="match status" value="1"/>
</dbReference>
<comment type="caution">
    <text evidence="8">The sequence shown here is derived from an EMBL/GenBank/DDBJ whole genome shotgun (WGS) entry which is preliminary data.</text>
</comment>
<gene>
    <name evidence="8" type="primary">ssuD</name>
    <name evidence="8" type="ORF">GCM10010921_24990</name>
</gene>
<dbReference type="RefSeq" id="WP_188756636.1">
    <property type="nucleotide sequence ID" value="NZ_BMJY01000013.1"/>
</dbReference>
<dbReference type="InterPro" id="IPR051260">
    <property type="entry name" value="Diverse_substr_monoxygenases"/>
</dbReference>
<evidence type="ECO:0000313" key="8">
    <source>
        <dbReference type="EMBL" id="GGH47909.1"/>
    </source>
</evidence>
<dbReference type="NCBIfam" id="TIGR03860">
    <property type="entry name" value="FMN_nitrolo"/>
    <property type="match status" value="1"/>
</dbReference>
<dbReference type="Proteomes" id="UP000657592">
    <property type="component" value="Unassembled WGS sequence"/>
</dbReference>
<name>A0A917MMC3_9MICO</name>
<feature type="binding site" evidence="6">
    <location>
        <position position="96"/>
    </location>
    <ligand>
        <name>FMN</name>
        <dbReference type="ChEBI" id="CHEBI:58210"/>
    </ligand>
</feature>
<sequence length="443" mass="49311">MTERRMTLTMFMAAFGYANDAWRHPRSRTADIGSLAHARDMAQAAERAGLDAIFFADSNDASGLRRHGYRGVSVNEPVSTIGALIGFTERIGMIGTASTTWSEPFTVARQFGNLDQLSGGRAGWNIVTSVSGNQNFGRDEMPDPAARYDRAMEFVDVVIKLWESWDRDAIVNDKENGNWVDNERVHDIDHVGVHFRVKGPTNIPRSPQDRPVLVQAGQSPAGIELGSTYGDLIYAVQPEKAGAVAWYADYKQRVAEKGRDPEKVKILPGIIPIVGRTQAEAEELAAELDACVTETTGRALVSGLLDVDLSDIELNERIPQERLVDNPRRMERWRLFRDMAQELTLRQLMIRMSRSTGHQSLVGTPASIAERMIDWFDARACDGFNFDPPNVTEGMGNMLELLVPELQERGYFPAEHHGDTFRERAGLTLFTPREADARPAVLA</sequence>
<feature type="binding site" evidence="6">
    <location>
        <position position="57"/>
    </location>
    <ligand>
        <name>FMN</name>
        <dbReference type="ChEBI" id="CHEBI:58210"/>
    </ligand>
</feature>
<dbReference type="GO" id="GO:0016705">
    <property type="term" value="F:oxidoreductase activity, acting on paired donors, with incorporation or reduction of molecular oxygen"/>
    <property type="evidence" value="ECO:0007669"/>
    <property type="project" value="InterPro"/>
</dbReference>
<evidence type="ECO:0000256" key="2">
    <source>
        <dbReference type="ARBA" id="ARBA00022643"/>
    </source>
</evidence>
<dbReference type="GO" id="GO:0004497">
    <property type="term" value="F:monooxygenase activity"/>
    <property type="evidence" value="ECO:0007669"/>
    <property type="project" value="UniProtKB-KW"/>
</dbReference>
<reference evidence="8" key="2">
    <citation type="submission" date="2020-09" db="EMBL/GenBank/DDBJ databases">
        <authorList>
            <person name="Sun Q."/>
            <person name="Zhou Y."/>
        </authorList>
    </citation>
    <scope>NUCLEOTIDE SEQUENCE</scope>
    <source>
        <strain evidence="8">CGMCC 1.15794</strain>
    </source>
</reference>
<accession>A0A917MMC3</accession>
<dbReference type="PANTHER" id="PTHR30011">
    <property type="entry name" value="ALKANESULFONATE MONOOXYGENASE-RELATED"/>
    <property type="match status" value="1"/>
</dbReference>
<evidence type="ECO:0000256" key="5">
    <source>
        <dbReference type="ARBA" id="ARBA00033748"/>
    </source>
</evidence>
<evidence type="ECO:0000313" key="9">
    <source>
        <dbReference type="Proteomes" id="UP000657592"/>
    </source>
</evidence>
<feature type="binding site" evidence="6">
    <location>
        <position position="219"/>
    </location>
    <ligand>
        <name>FMN</name>
        <dbReference type="ChEBI" id="CHEBI:58210"/>
    </ligand>
</feature>
<evidence type="ECO:0000259" key="7">
    <source>
        <dbReference type="Pfam" id="PF00296"/>
    </source>
</evidence>
<dbReference type="InterPro" id="IPR016215">
    <property type="entry name" value="NTA_MOA"/>
</dbReference>
<dbReference type="InterPro" id="IPR036661">
    <property type="entry name" value="Luciferase-like_sf"/>
</dbReference>
<dbReference type="Pfam" id="PF00296">
    <property type="entry name" value="Bac_luciferase"/>
    <property type="match status" value="1"/>
</dbReference>
<feature type="domain" description="Luciferase-like" evidence="7">
    <location>
        <begin position="24"/>
        <end position="378"/>
    </location>
</feature>
<keyword evidence="4 8" id="KW-0503">Monooxygenase</keyword>
<feature type="binding site" evidence="6">
    <location>
        <position position="148"/>
    </location>
    <ligand>
        <name>FMN</name>
        <dbReference type="ChEBI" id="CHEBI:58210"/>
    </ligand>
</feature>
<dbReference type="PANTHER" id="PTHR30011:SF16">
    <property type="entry name" value="C2H2 FINGER DOMAIN TRANSCRIPTION FACTOR (EUROFUNG)-RELATED"/>
    <property type="match status" value="1"/>
</dbReference>
<keyword evidence="9" id="KW-1185">Reference proteome</keyword>
<proteinExistence type="inferred from homology"/>
<evidence type="ECO:0000256" key="4">
    <source>
        <dbReference type="ARBA" id="ARBA00023033"/>
    </source>
</evidence>
<protein>
    <submittedName>
        <fullName evidence="8">Monooxygenase</fullName>
    </submittedName>
</protein>
<evidence type="ECO:0000256" key="6">
    <source>
        <dbReference type="PIRSR" id="PIRSR000337-1"/>
    </source>
</evidence>
<dbReference type="InterPro" id="IPR011251">
    <property type="entry name" value="Luciferase-like_dom"/>
</dbReference>
<reference evidence="8" key="1">
    <citation type="journal article" date="2014" name="Int. J. Syst. Evol. Microbiol.">
        <title>Complete genome sequence of Corynebacterium casei LMG S-19264T (=DSM 44701T), isolated from a smear-ripened cheese.</title>
        <authorList>
            <consortium name="US DOE Joint Genome Institute (JGI-PGF)"/>
            <person name="Walter F."/>
            <person name="Albersmeier A."/>
            <person name="Kalinowski J."/>
            <person name="Ruckert C."/>
        </authorList>
    </citation>
    <scope>NUCLEOTIDE SEQUENCE</scope>
    <source>
        <strain evidence="8">CGMCC 1.15794</strain>
    </source>
</reference>
<comment type="similarity">
    <text evidence="5">Belongs to the NtaA/SnaA/DszA monooxygenase family.</text>
</comment>
<keyword evidence="1 6" id="KW-0285">Flavoprotein</keyword>
<dbReference type="CDD" id="cd01095">
    <property type="entry name" value="Nitrilotriacetate_monoxgenase"/>
    <property type="match status" value="1"/>
</dbReference>